<evidence type="ECO:0000256" key="2">
    <source>
        <dbReference type="ARBA" id="ARBA00005156"/>
    </source>
</evidence>
<evidence type="ECO:0000313" key="9">
    <source>
        <dbReference type="Proteomes" id="UP000792457"/>
    </source>
</evidence>
<keyword evidence="9" id="KW-1185">Reference proteome</keyword>
<comment type="cofactor">
    <cofactor evidence="1">
        <name>[4Fe-4S] cluster</name>
        <dbReference type="ChEBI" id="CHEBI:49883"/>
    </cofactor>
</comment>
<feature type="region of interest" description="Disordered" evidence="7">
    <location>
        <begin position="488"/>
        <end position="512"/>
    </location>
</feature>
<keyword evidence="4" id="KW-0479">Metal-binding</keyword>
<evidence type="ECO:0000256" key="3">
    <source>
        <dbReference type="ARBA" id="ARBA00006179"/>
    </source>
</evidence>
<evidence type="ECO:0000256" key="1">
    <source>
        <dbReference type="ARBA" id="ARBA00001966"/>
    </source>
</evidence>
<proteinExistence type="inferred from homology"/>
<dbReference type="GO" id="GO:0090560">
    <property type="term" value="F:2-(3-amino-3-carboxypropyl)histidine synthase activity"/>
    <property type="evidence" value="ECO:0007669"/>
    <property type="project" value="InterPro"/>
</dbReference>
<sequence>MSPTCRLPVLHVFTPLRYPSAVKFMNQFNERNFGGLLDVFLEKFREPSHTIILAYDITLTFLMEKICKALSLRYTSLIVTQLCVDMGVDKRYEKCGPFCRRRKGKRHTSCCLGRSFCLPATYHDKSPRLIPPLVFFGPETSALENLTLSLKGHECYRCNVEEDGGFTLDLRETTERNKFLRRRLFLIEKVREANVIGVVVGTLAMEGYLDSAKQIMSLIRSSGRKCYLIAVGRPTPPKLANFLEIDVFVVIACPESARQLDLRGEYHKPIVTPYEVAAALATPSGDPDGENARRWEKWGGLDYIPDFRELLPGLLNPDIIKLWSYQKLYMQQNIDVFVVIACPESARQLDLRGEYHKPIVTPYEVAAALATPSGDPDGENARRWEKWGGLDYIPDFRELLPGGSEPINSVEENNFVNTFETDVSLLSGRIRSFGVDQTVNIDPEDSSDVAVRDSMPLSVIHQGGGGEFLAGRSWKGLEVNVSEKTPSGIVPGRVGTASGYQTEEASLGLEED</sequence>
<dbReference type="PANTHER" id="PTHR10762">
    <property type="entry name" value="DIPHTHAMIDE BIOSYNTHESIS PROTEIN"/>
    <property type="match status" value="1"/>
</dbReference>
<keyword evidence="5" id="KW-0408">Iron</keyword>
<dbReference type="Proteomes" id="UP000792457">
    <property type="component" value="Unassembled WGS sequence"/>
</dbReference>
<dbReference type="InterPro" id="IPR042265">
    <property type="entry name" value="DPH1/DPH2_3"/>
</dbReference>
<dbReference type="PANTHER" id="PTHR10762:SF2">
    <property type="entry name" value="2-(3-AMINO-3-CARBOXYPROPYL)HISTIDINE SYNTHASE SUBUNIT 2"/>
    <property type="match status" value="1"/>
</dbReference>
<keyword evidence="6" id="KW-0411">Iron-sulfur</keyword>
<dbReference type="FunFam" id="3.40.50.11860:FF:000001">
    <property type="entry name" value="2-(3-amino-3-carboxypropyl)histidine synthase subunit 2"/>
    <property type="match status" value="1"/>
</dbReference>
<protein>
    <recommendedName>
        <fullName evidence="10">2-(3-amino-3-carboxypropyl)histidine synthase subunit 2</fullName>
    </recommendedName>
</protein>
<dbReference type="InterPro" id="IPR016435">
    <property type="entry name" value="DPH1/DPH2"/>
</dbReference>
<dbReference type="GO" id="GO:0017183">
    <property type="term" value="P:protein histidyl modification to diphthamide"/>
    <property type="evidence" value="ECO:0007669"/>
    <property type="project" value="InterPro"/>
</dbReference>
<comment type="pathway">
    <text evidence="2">Protein modification; peptidyl-diphthamide biosynthesis.</text>
</comment>
<evidence type="ECO:0000256" key="5">
    <source>
        <dbReference type="ARBA" id="ARBA00023004"/>
    </source>
</evidence>
<evidence type="ECO:0000256" key="4">
    <source>
        <dbReference type="ARBA" id="ARBA00022723"/>
    </source>
</evidence>
<comment type="similarity">
    <text evidence="3">Belongs to the DPH1/DPH2 family. DPH2 subfamily.</text>
</comment>
<accession>A0A8K0KHJ2</accession>
<evidence type="ECO:0000256" key="7">
    <source>
        <dbReference type="SAM" id="MobiDB-lite"/>
    </source>
</evidence>
<name>A0A8K0KHJ2_LADFU</name>
<dbReference type="OrthoDB" id="449241at2759"/>
<evidence type="ECO:0008006" key="10">
    <source>
        <dbReference type="Google" id="ProtNLM"/>
    </source>
</evidence>
<evidence type="ECO:0000256" key="6">
    <source>
        <dbReference type="ARBA" id="ARBA00023014"/>
    </source>
</evidence>
<dbReference type="GO" id="GO:0046872">
    <property type="term" value="F:metal ion binding"/>
    <property type="evidence" value="ECO:0007669"/>
    <property type="project" value="UniProtKB-KW"/>
</dbReference>
<dbReference type="Pfam" id="PF01866">
    <property type="entry name" value="Diphthamide_syn"/>
    <property type="match status" value="2"/>
</dbReference>
<dbReference type="Gene3D" id="3.40.50.11860">
    <property type="entry name" value="Diphthamide synthesis DPH1/DPH2 domain 3"/>
    <property type="match status" value="2"/>
</dbReference>
<reference evidence="8" key="1">
    <citation type="submission" date="2013-04" db="EMBL/GenBank/DDBJ databases">
        <authorList>
            <person name="Qu J."/>
            <person name="Murali S.C."/>
            <person name="Bandaranaike D."/>
            <person name="Bellair M."/>
            <person name="Blankenburg K."/>
            <person name="Chao H."/>
            <person name="Dinh H."/>
            <person name="Doddapaneni H."/>
            <person name="Downs B."/>
            <person name="Dugan-Rocha S."/>
            <person name="Elkadiri S."/>
            <person name="Gnanaolivu R.D."/>
            <person name="Hernandez B."/>
            <person name="Javaid M."/>
            <person name="Jayaseelan J.C."/>
            <person name="Lee S."/>
            <person name="Li M."/>
            <person name="Ming W."/>
            <person name="Munidasa M."/>
            <person name="Muniz J."/>
            <person name="Nguyen L."/>
            <person name="Ongeri F."/>
            <person name="Osuji N."/>
            <person name="Pu L.-L."/>
            <person name="Puazo M."/>
            <person name="Qu C."/>
            <person name="Quiroz J."/>
            <person name="Raj R."/>
            <person name="Weissenberger G."/>
            <person name="Xin Y."/>
            <person name="Zou X."/>
            <person name="Han Y."/>
            <person name="Richards S."/>
            <person name="Worley K."/>
            <person name="Muzny D."/>
            <person name="Gibbs R."/>
        </authorList>
    </citation>
    <scope>NUCLEOTIDE SEQUENCE</scope>
    <source>
        <strain evidence="8">Sampled in the wild</strain>
    </source>
</reference>
<reference evidence="8" key="2">
    <citation type="submission" date="2017-10" db="EMBL/GenBank/DDBJ databases">
        <title>Ladona fulva Genome sequencing and assembly.</title>
        <authorList>
            <person name="Murali S."/>
            <person name="Richards S."/>
            <person name="Bandaranaike D."/>
            <person name="Bellair M."/>
            <person name="Blankenburg K."/>
            <person name="Chao H."/>
            <person name="Dinh H."/>
            <person name="Doddapaneni H."/>
            <person name="Dugan-Rocha S."/>
            <person name="Elkadiri S."/>
            <person name="Gnanaolivu R."/>
            <person name="Hernandez B."/>
            <person name="Skinner E."/>
            <person name="Javaid M."/>
            <person name="Lee S."/>
            <person name="Li M."/>
            <person name="Ming W."/>
            <person name="Munidasa M."/>
            <person name="Muniz J."/>
            <person name="Nguyen L."/>
            <person name="Hughes D."/>
            <person name="Osuji N."/>
            <person name="Pu L.-L."/>
            <person name="Puazo M."/>
            <person name="Qu C."/>
            <person name="Quiroz J."/>
            <person name="Raj R."/>
            <person name="Weissenberger G."/>
            <person name="Xin Y."/>
            <person name="Zou X."/>
            <person name="Han Y."/>
            <person name="Worley K."/>
            <person name="Muzny D."/>
            <person name="Gibbs R."/>
        </authorList>
    </citation>
    <scope>NUCLEOTIDE SEQUENCE</scope>
    <source>
        <strain evidence="8">Sampled in the wild</strain>
    </source>
</reference>
<comment type="caution">
    <text evidence="8">The sequence shown here is derived from an EMBL/GenBank/DDBJ whole genome shotgun (WGS) entry which is preliminary data.</text>
</comment>
<dbReference type="SFLD" id="SFLDS00032">
    <property type="entry name" value="Radical_SAM_3-amino-3-carboxyp"/>
    <property type="match status" value="2"/>
</dbReference>
<dbReference type="GO" id="GO:0051536">
    <property type="term" value="F:iron-sulfur cluster binding"/>
    <property type="evidence" value="ECO:0007669"/>
    <property type="project" value="UniProtKB-KW"/>
</dbReference>
<dbReference type="EMBL" id="KZ308865">
    <property type="protein sequence ID" value="KAG8235015.1"/>
    <property type="molecule type" value="Genomic_DNA"/>
</dbReference>
<evidence type="ECO:0000313" key="8">
    <source>
        <dbReference type="EMBL" id="KAG8235015.1"/>
    </source>
</evidence>
<dbReference type="NCBIfam" id="TIGR00322">
    <property type="entry name" value="diphth2_R"/>
    <property type="match status" value="1"/>
</dbReference>
<organism evidence="8 9">
    <name type="scientific">Ladona fulva</name>
    <name type="common">Scarce chaser dragonfly</name>
    <name type="synonym">Libellula fulva</name>
    <dbReference type="NCBI Taxonomy" id="123851"/>
    <lineage>
        <taxon>Eukaryota</taxon>
        <taxon>Metazoa</taxon>
        <taxon>Ecdysozoa</taxon>
        <taxon>Arthropoda</taxon>
        <taxon>Hexapoda</taxon>
        <taxon>Insecta</taxon>
        <taxon>Pterygota</taxon>
        <taxon>Palaeoptera</taxon>
        <taxon>Odonata</taxon>
        <taxon>Epiprocta</taxon>
        <taxon>Anisoptera</taxon>
        <taxon>Libelluloidea</taxon>
        <taxon>Libellulidae</taxon>
        <taxon>Ladona</taxon>
    </lineage>
</organism>
<dbReference type="AlphaFoldDB" id="A0A8K0KHJ2"/>
<gene>
    <name evidence="8" type="ORF">J437_LFUL015678</name>
</gene>